<accession>A0A1H9FQF0</accession>
<dbReference type="RefSeq" id="WP_093284744.1">
    <property type="nucleotide sequence ID" value="NZ_FOFS01000006.1"/>
</dbReference>
<dbReference type="PANTHER" id="PTHR34219:SF1">
    <property type="entry name" value="PEPSY DOMAIN-CONTAINING PROTEIN"/>
    <property type="match status" value="1"/>
</dbReference>
<evidence type="ECO:0000313" key="2">
    <source>
        <dbReference type="EMBL" id="SEQ40117.1"/>
    </source>
</evidence>
<feature type="transmembrane region" description="Helical" evidence="1">
    <location>
        <begin position="191"/>
        <end position="213"/>
    </location>
</feature>
<keyword evidence="1" id="KW-1133">Transmembrane helix</keyword>
<keyword evidence="1" id="KW-0472">Membrane</keyword>
<dbReference type="OrthoDB" id="9791166at2"/>
<name>A0A1H9FQF0_9GAMM</name>
<organism evidence="2 3">
    <name type="scientific">Solimonas aquatica</name>
    <dbReference type="NCBI Taxonomy" id="489703"/>
    <lineage>
        <taxon>Bacteria</taxon>
        <taxon>Pseudomonadati</taxon>
        <taxon>Pseudomonadota</taxon>
        <taxon>Gammaproteobacteria</taxon>
        <taxon>Nevskiales</taxon>
        <taxon>Nevskiaceae</taxon>
        <taxon>Solimonas</taxon>
    </lineage>
</organism>
<feature type="transmembrane region" description="Helical" evidence="1">
    <location>
        <begin position="150"/>
        <end position="171"/>
    </location>
</feature>
<feature type="transmembrane region" description="Helical" evidence="1">
    <location>
        <begin position="407"/>
        <end position="433"/>
    </location>
</feature>
<keyword evidence="3" id="KW-1185">Reference proteome</keyword>
<dbReference type="PANTHER" id="PTHR34219">
    <property type="entry name" value="IRON-REGULATED INNER MEMBRANE PROTEIN-RELATED"/>
    <property type="match status" value="1"/>
</dbReference>
<dbReference type="Pfam" id="PF03929">
    <property type="entry name" value="PepSY_TM"/>
    <property type="match status" value="1"/>
</dbReference>
<keyword evidence="1" id="KW-0812">Transmembrane</keyword>
<dbReference type="AlphaFoldDB" id="A0A1H9FQF0"/>
<gene>
    <name evidence="2" type="ORF">SAMN04488038_10661</name>
</gene>
<evidence type="ECO:0000313" key="3">
    <source>
        <dbReference type="Proteomes" id="UP000199233"/>
    </source>
</evidence>
<proteinExistence type="predicted"/>
<dbReference type="InterPro" id="IPR005625">
    <property type="entry name" value="PepSY-ass_TM"/>
</dbReference>
<reference evidence="2 3" key="1">
    <citation type="submission" date="2016-10" db="EMBL/GenBank/DDBJ databases">
        <authorList>
            <person name="de Groot N.N."/>
        </authorList>
    </citation>
    <scope>NUCLEOTIDE SEQUENCE [LARGE SCALE GENOMIC DNA]</scope>
    <source>
        <strain evidence="2 3">DSM 25927</strain>
    </source>
</reference>
<sequence length="454" mass="50126">MSTSTSVRAAPAWPDYRAIWRWHFYAGLFCIPFVIWLSLTGAIYLFKPQLDAGIDAPYEQLRVDGPRASAQAQIEAALAAVPGARLKAYELPATPQSAVRVLVGRDTALYRVYVHPQTLQVLKRVDEDQRFTRLVFLLHGELLAGDAGSALVELAACWAIVLVITGLVLWWPRGQRGLGGVLYPRLAHGRLFWRDLHAVTGFWVSVFALFLLLSGLPWAKFWGGNLKAVRQIVASVPIQQDWTTGHSAELVQRRVEEGGEHAGHHHGSMSGQPPVDLAAVDRVLPAVSALQLPPPVLIAPPTAREPRWTARSDTQNRPQRVRLLLDAQTGAVVQRENFADRKLLDRIIGTGVAAHEGQLFGWFNQLLGLLTALGLITLCISAVQLWWTRRPQGQLGAPPAGAPPRFVTWLLALVLLLGLLLPLMGASLLLVYLSERYLLRRHAPLRAFLGLQPH</sequence>
<dbReference type="Proteomes" id="UP000199233">
    <property type="component" value="Unassembled WGS sequence"/>
</dbReference>
<feature type="transmembrane region" description="Helical" evidence="1">
    <location>
        <begin position="366"/>
        <end position="387"/>
    </location>
</feature>
<feature type="transmembrane region" description="Helical" evidence="1">
    <location>
        <begin position="22"/>
        <end position="46"/>
    </location>
</feature>
<protein>
    <submittedName>
        <fullName evidence="2">Uncharacterized iron-regulated membrane protein</fullName>
    </submittedName>
</protein>
<dbReference type="EMBL" id="FOFS01000006">
    <property type="protein sequence ID" value="SEQ40117.1"/>
    <property type="molecule type" value="Genomic_DNA"/>
</dbReference>
<dbReference type="STRING" id="489703.SAMN04488038_10661"/>
<evidence type="ECO:0000256" key="1">
    <source>
        <dbReference type="SAM" id="Phobius"/>
    </source>
</evidence>